<dbReference type="InterPro" id="IPR007110">
    <property type="entry name" value="Ig-like_dom"/>
</dbReference>
<proteinExistence type="predicted"/>
<dbReference type="SUPFAM" id="SSF48113">
    <property type="entry name" value="Heme-dependent peroxidases"/>
    <property type="match status" value="1"/>
</dbReference>
<keyword evidence="4" id="KW-0575">Peroxidase</keyword>
<evidence type="ECO:0000313" key="18">
    <source>
        <dbReference type="Proteomes" id="UP001152798"/>
    </source>
</evidence>
<feature type="coiled-coil region" evidence="14">
    <location>
        <begin position="1030"/>
        <end position="1064"/>
    </location>
</feature>
<keyword evidence="12" id="KW-0393">Immunoglobulin domain</keyword>
<feature type="domain" description="Ig-like" evidence="16">
    <location>
        <begin position="293"/>
        <end position="378"/>
    </location>
</feature>
<keyword evidence="11" id="KW-0325">Glycoprotein</keyword>
<dbReference type="AlphaFoldDB" id="A0A9P0E2E5"/>
<dbReference type="InterPro" id="IPR037120">
    <property type="entry name" value="Haem_peroxidase_sf_animal"/>
</dbReference>
<dbReference type="GO" id="GO:0016020">
    <property type="term" value="C:membrane"/>
    <property type="evidence" value="ECO:0007669"/>
    <property type="project" value="UniProtKB-SubCell"/>
</dbReference>
<dbReference type="GO" id="GO:0004601">
    <property type="term" value="F:peroxidase activity"/>
    <property type="evidence" value="ECO:0007669"/>
    <property type="project" value="UniProtKB-KW"/>
</dbReference>
<dbReference type="EMBL" id="OV725077">
    <property type="protein sequence ID" value="CAH1389660.1"/>
    <property type="molecule type" value="Genomic_DNA"/>
</dbReference>
<evidence type="ECO:0000256" key="3">
    <source>
        <dbReference type="ARBA" id="ARBA00022525"/>
    </source>
</evidence>
<dbReference type="SMART" id="SM00409">
    <property type="entry name" value="IG"/>
    <property type="match status" value="3"/>
</dbReference>
<evidence type="ECO:0000313" key="17">
    <source>
        <dbReference type="EMBL" id="CAH1389660.1"/>
    </source>
</evidence>
<dbReference type="Gene3D" id="2.60.40.10">
    <property type="entry name" value="Immunoglobulins"/>
    <property type="match status" value="3"/>
</dbReference>
<dbReference type="InterPro" id="IPR013783">
    <property type="entry name" value="Ig-like_fold"/>
</dbReference>
<organism evidence="17 18">
    <name type="scientific">Nezara viridula</name>
    <name type="common">Southern green stink bug</name>
    <name type="synonym">Cimex viridulus</name>
    <dbReference type="NCBI Taxonomy" id="85310"/>
    <lineage>
        <taxon>Eukaryota</taxon>
        <taxon>Metazoa</taxon>
        <taxon>Ecdysozoa</taxon>
        <taxon>Arthropoda</taxon>
        <taxon>Hexapoda</taxon>
        <taxon>Insecta</taxon>
        <taxon>Pterygota</taxon>
        <taxon>Neoptera</taxon>
        <taxon>Paraneoptera</taxon>
        <taxon>Hemiptera</taxon>
        <taxon>Heteroptera</taxon>
        <taxon>Panheteroptera</taxon>
        <taxon>Pentatomomorpha</taxon>
        <taxon>Pentatomoidea</taxon>
        <taxon>Pentatomidae</taxon>
        <taxon>Pentatominae</taxon>
        <taxon>Nezara</taxon>
    </lineage>
</organism>
<dbReference type="OrthoDB" id="823504at2759"/>
<dbReference type="PRINTS" id="PR00457">
    <property type="entry name" value="ANPEROXIDASE"/>
</dbReference>
<keyword evidence="9" id="KW-0472">Membrane</keyword>
<keyword evidence="5 13" id="KW-0349">Heme</keyword>
<dbReference type="InterPro" id="IPR010255">
    <property type="entry name" value="Haem_peroxidase_sf"/>
</dbReference>
<dbReference type="GO" id="GO:0020037">
    <property type="term" value="F:heme binding"/>
    <property type="evidence" value="ECO:0007669"/>
    <property type="project" value="InterPro"/>
</dbReference>
<evidence type="ECO:0000256" key="7">
    <source>
        <dbReference type="ARBA" id="ARBA00022737"/>
    </source>
</evidence>
<keyword evidence="13" id="KW-0479">Metal-binding</keyword>
<evidence type="ECO:0000256" key="14">
    <source>
        <dbReference type="SAM" id="Coils"/>
    </source>
</evidence>
<dbReference type="Pfam" id="PF07679">
    <property type="entry name" value="I-set"/>
    <property type="match status" value="3"/>
</dbReference>
<dbReference type="Pfam" id="PF00093">
    <property type="entry name" value="VWC"/>
    <property type="match status" value="1"/>
</dbReference>
<dbReference type="Gene3D" id="6.20.200.20">
    <property type="match status" value="1"/>
</dbReference>
<dbReference type="FunFam" id="1.10.640.10:FF:000003">
    <property type="entry name" value="chorion peroxidase"/>
    <property type="match status" value="1"/>
</dbReference>
<feature type="domain" description="Ig-like" evidence="16">
    <location>
        <begin position="78"/>
        <end position="164"/>
    </location>
</feature>
<evidence type="ECO:0000259" key="16">
    <source>
        <dbReference type="PROSITE" id="PS50835"/>
    </source>
</evidence>
<evidence type="ECO:0000256" key="9">
    <source>
        <dbReference type="ARBA" id="ARBA00023136"/>
    </source>
</evidence>
<gene>
    <name evidence="17" type="ORF">NEZAVI_LOCUS1024</name>
</gene>
<evidence type="ECO:0000256" key="5">
    <source>
        <dbReference type="ARBA" id="ARBA00022617"/>
    </source>
</evidence>
<dbReference type="SUPFAM" id="SSF57603">
    <property type="entry name" value="FnI-like domain"/>
    <property type="match status" value="1"/>
</dbReference>
<dbReference type="InterPro" id="IPR003599">
    <property type="entry name" value="Ig_sub"/>
</dbReference>
<dbReference type="InterPro" id="IPR036179">
    <property type="entry name" value="Ig-like_dom_sf"/>
</dbReference>
<keyword evidence="14" id="KW-0175">Coiled coil</keyword>
<dbReference type="GO" id="GO:0005615">
    <property type="term" value="C:extracellular space"/>
    <property type="evidence" value="ECO:0007669"/>
    <property type="project" value="TreeGrafter"/>
</dbReference>
<dbReference type="Gene3D" id="3.80.10.10">
    <property type="entry name" value="Ribonuclease Inhibitor"/>
    <property type="match status" value="1"/>
</dbReference>
<accession>A0A9P0E2E5</accession>
<evidence type="ECO:0000256" key="8">
    <source>
        <dbReference type="ARBA" id="ARBA00023004"/>
    </source>
</evidence>
<dbReference type="PROSITE" id="PS01208">
    <property type="entry name" value="VWFC_1"/>
    <property type="match status" value="1"/>
</dbReference>
<dbReference type="SUPFAM" id="SSF48726">
    <property type="entry name" value="Immunoglobulin"/>
    <property type="match status" value="3"/>
</dbReference>
<evidence type="ECO:0000256" key="2">
    <source>
        <dbReference type="ARBA" id="ARBA00004613"/>
    </source>
</evidence>
<keyword evidence="6" id="KW-0732">Signal</keyword>
<evidence type="ECO:0000256" key="11">
    <source>
        <dbReference type="ARBA" id="ARBA00023180"/>
    </source>
</evidence>
<dbReference type="SMART" id="SM00408">
    <property type="entry name" value="IGc2"/>
    <property type="match status" value="3"/>
</dbReference>
<dbReference type="FunFam" id="2.60.40.10:FF:000004">
    <property type="entry name" value="DCC isoform 1"/>
    <property type="match status" value="1"/>
</dbReference>
<evidence type="ECO:0000256" key="13">
    <source>
        <dbReference type="PIRSR" id="PIRSR619791-2"/>
    </source>
</evidence>
<evidence type="ECO:0000256" key="12">
    <source>
        <dbReference type="ARBA" id="ARBA00023319"/>
    </source>
</evidence>
<dbReference type="GO" id="GO:0046872">
    <property type="term" value="F:metal ion binding"/>
    <property type="evidence" value="ECO:0007669"/>
    <property type="project" value="UniProtKB-KW"/>
</dbReference>
<dbReference type="Pfam" id="PF03098">
    <property type="entry name" value="An_peroxidase"/>
    <property type="match status" value="1"/>
</dbReference>
<dbReference type="Proteomes" id="UP001152798">
    <property type="component" value="Chromosome 1"/>
</dbReference>
<keyword evidence="3" id="KW-0964">Secreted</keyword>
<feature type="binding site" description="axial binding residue" evidence="13">
    <location>
        <position position="779"/>
    </location>
    <ligand>
        <name>heme b</name>
        <dbReference type="ChEBI" id="CHEBI:60344"/>
    </ligand>
    <ligandPart>
        <name>Fe</name>
        <dbReference type="ChEBI" id="CHEBI:18248"/>
    </ligandPart>
</feature>
<dbReference type="PROSITE" id="PS50292">
    <property type="entry name" value="PEROXIDASE_3"/>
    <property type="match status" value="1"/>
</dbReference>
<reference evidence="17" key="1">
    <citation type="submission" date="2022-01" db="EMBL/GenBank/DDBJ databases">
        <authorList>
            <person name="King R."/>
        </authorList>
    </citation>
    <scope>NUCLEOTIDE SEQUENCE</scope>
</reference>
<dbReference type="FunFam" id="2.60.40.10:FF:000032">
    <property type="entry name" value="palladin isoform X1"/>
    <property type="match status" value="1"/>
</dbReference>
<sequence>MCRFLHENKIQYIPTGTFTGLSSLKRLRLDSNSLVCDCGMKEVMSAVPDISATCVYPESMRGKTIREMKLNDIHCNEPRIIEGPHDVEVSFGGSAVFTCRVDGEPQPEITWMLNSNEIDTSNPKYSIKEDGTLIVSSMTDSDMGVYECMVKSPNGVTKSQAAKTLFHEASAEWNRKPKDQMAREGDTVQLECSASGGQATWVRNGTPVSLPVSAEGTLTLQSVTPEDAASYTCIVETSNGRLEAKAQLTVTEVTIIKASSSDGGLYTCLAQSILGTAEGNGEVRVRLDGPRPPTFVHTPYPIAAHLGTSVELPCKAQGEPYPAIQWFKNGDPIQLDETHRVFPVGSIRIYNITPSDGGIYRCTATNEHGEISVHATLTVEDSSSGVGDNLVLSALEDAKKTVDKAVNSTIEAFFSKKAPQSPSFLMRVLRYPDEKARSVVRAADIYENTLINIRKHIASGIHFNNTEDGTCNNLQHPHWGAAHTAFRRLIKPIYENGFSNPVGWDKSRLYNGFLLPNARRVSLELIRTENITQDDKISHMVMQWGQFLDHDLDHAIPSTTAESWEGVDCKKTCKATPPCFPMEADHEDPRIKNRRCMDFIRSSAICGSGMTSIFFNKIQQREQINQLTAFIDATQVYGFHDNRSILLRDYTQDLGLLRVGIDTESGKPLLPLAGFQEVDCRRDPTEHEAVAMHTIWLREHNRIARELKKINPHWTGNTIFHEARKVVGAEMQHITFKHWLPNVLGDKGLELIGSYQGYNPNIDPGISNEFATSALRFGHTLINPVLARLDSDFKTIPEGDLPLGKAFFSPWRIIEEGGVDALMRGMWATPAKKKMPNQNLNNELTDHLFTSFHAVALDLASMNVQRSRDHGIPFYNEYRKLCNLSSAETFDDLKTEISDPEIRDKLQKLYGDPSILEDQIEGAKMGPTFRCILTEQFRRIRDGDRFWYENPSTFKPAQLTQIKQSSLARILCDNGDNITAISPNVFIIPEKQSPSIVKCEELPEIDLRFWYECEDCENDVSSRGRRGLVDGEMEDRMEGLENMVEELQKTVKSLKRRMKGLTAKCRDNKGNIMHDGDTWQKDSCTLCECQGVQVSCTRIQCANLNCEKQQKVEGRCCPVCA</sequence>
<dbReference type="SMART" id="SM00214">
    <property type="entry name" value="VWC"/>
    <property type="match status" value="1"/>
</dbReference>
<keyword evidence="4" id="KW-0560">Oxidoreductase</keyword>
<name>A0A9P0E2E5_NEZVI</name>
<evidence type="ECO:0000256" key="10">
    <source>
        <dbReference type="ARBA" id="ARBA00023157"/>
    </source>
</evidence>
<dbReference type="PANTHER" id="PTHR11475:SF58">
    <property type="entry name" value="PEROXIDASIN"/>
    <property type="match status" value="1"/>
</dbReference>
<dbReference type="GO" id="GO:0006979">
    <property type="term" value="P:response to oxidative stress"/>
    <property type="evidence" value="ECO:0007669"/>
    <property type="project" value="InterPro"/>
</dbReference>
<feature type="domain" description="Ig-like" evidence="16">
    <location>
        <begin position="171"/>
        <end position="249"/>
    </location>
</feature>
<evidence type="ECO:0000259" key="15">
    <source>
        <dbReference type="PROSITE" id="PS50184"/>
    </source>
</evidence>
<dbReference type="PANTHER" id="PTHR11475">
    <property type="entry name" value="OXIDASE/PEROXIDASE"/>
    <property type="match status" value="1"/>
</dbReference>
<dbReference type="SUPFAM" id="SSF52058">
    <property type="entry name" value="L domain-like"/>
    <property type="match status" value="1"/>
</dbReference>
<keyword evidence="7" id="KW-0677">Repeat</keyword>
<dbReference type="InterPro" id="IPR032675">
    <property type="entry name" value="LRR_dom_sf"/>
</dbReference>
<dbReference type="Gene3D" id="1.10.640.10">
    <property type="entry name" value="Haem peroxidase domain superfamily, animal type"/>
    <property type="match status" value="1"/>
</dbReference>
<dbReference type="GO" id="GO:0022412">
    <property type="term" value="P:cellular process involved in reproduction in multicellular organism"/>
    <property type="evidence" value="ECO:0007669"/>
    <property type="project" value="UniProtKB-ARBA"/>
</dbReference>
<dbReference type="InterPro" id="IPR013098">
    <property type="entry name" value="Ig_I-set"/>
</dbReference>
<comment type="subcellular location">
    <subcellularLocation>
        <location evidence="1">Membrane</location>
    </subcellularLocation>
    <subcellularLocation>
        <location evidence="2">Secreted</location>
    </subcellularLocation>
</comment>
<keyword evidence="10" id="KW-1015">Disulfide bond</keyword>
<feature type="domain" description="VWFC" evidence="15">
    <location>
        <begin position="1063"/>
        <end position="1121"/>
    </location>
</feature>
<dbReference type="InterPro" id="IPR003598">
    <property type="entry name" value="Ig_sub2"/>
</dbReference>
<dbReference type="InterPro" id="IPR019791">
    <property type="entry name" value="Haem_peroxidase_animal"/>
</dbReference>
<dbReference type="PROSITE" id="PS50835">
    <property type="entry name" value="IG_LIKE"/>
    <property type="match status" value="3"/>
</dbReference>
<evidence type="ECO:0000256" key="4">
    <source>
        <dbReference type="ARBA" id="ARBA00022559"/>
    </source>
</evidence>
<evidence type="ECO:0008006" key="19">
    <source>
        <dbReference type="Google" id="ProtNLM"/>
    </source>
</evidence>
<evidence type="ECO:0000256" key="1">
    <source>
        <dbReference type="ARBA" id="ARBA00004370"/>
    </source>
</evidence>
<evidence type="ECO:0000256" key="6">
    <source>
        <dbReference type="ARBA" id="ARBA00022729"/>
    </source>
</evidence>
<dbReference type="PROSITE" id="PS50184">
    <property type="entry name" value="VWFC_2"/>
    <property type="match status" value="1"/>
</dbReference>
<keyword evidence="18" id="KW-1185">Reference proteome</keyword>
<dbReference type="InterPro" id="IPR001007">
    <property type="entry name" value="VWF_dom"/>
</dbReference>
<protein>
    <recommendedName>
        <fullName evidence="19">Peroxidase</fullName>
    </recommendedName>
</protein>
<keyword evidence="8 13" id="KW-0408">Iron</keyword>